<reference evidence="3 4" key="1">
    <citation type="submission" date="2016-09" db="EMBL/GenBank/DDBJ databases">
        <title>Extensive genetic diversity and differential bi-allelic expression allows diatom success in the polar Southern Ocean.</title>
        <authorList>
            <consortium name="DOE Joint Genome Institute"/>
            <person name="Mock T."/>
            <person name="Otillar R.P."/>
            <person name="Strauss J."/>
            <person name="Dupont C."/>
            <person name="Frickenhaus S."/>
            <person name="Maumus F."/>
            <person name="Mcmullan M."/>
            <person name="Sanges R."/>
            <person name="Schmutz J."/>
            <person name="Toseland A."/>
            <person name="Valas R."/>
            <person name="Veluchamy A."/>
            <person name="Ward B.J."/>
            <person name="Allen A."/>
            <person name="Barry K."/>
            <person name="Falciatore A."/>
            <person name="Ferrante M."/>
            <person name="Fortunato A.E."/>
            <person name="Gloeckner G."/>
            <person name="Gruber A."/>
            <person name="Hipkin R."/>
            <person name="Janech M."/>
            <person name="Kroth P."/>
            <person name="Leese F."/>
            <person name="Lindquist E."/>
            <person name="Lyon B.R."/>
            <person name="Martin J."/>
            <person name="Mayer C."/>
            <person name="Parker M."/>
            <person name="Quesneville H."/>
            <person name="Raymond J."/>
            <person name="Uhlig C."/>
            <person name="Valentin K.U."/>
            <person name="Worden A.Z."/>
            <person name="Armbrust E.V."/>
            <person name="Bowler C."/>
            <person name="Green B."/>
            <person name="Moulton V."/>
            <person name="Van Oosterhout C."/>
            <person name="Grigoriev I."/>
        </authorList>
    </citation>
    <scope>NUCLEOTIDE SEQUENCE [LARGE SCALE GENOMIC DNA]</scope>
    <source>
        <strain evidence="3 4">CCMP1102</strain>
    </source>
</reference>
<gene>
    <name evidence="3" type="ORF">FRACYDRAFT_247592</name>
</gene>
<feature type="compositionally biased region" description="Basic and acidic residues" evidence="1">
    <location>
        <begin position="199"/>
        <end position="218"/>
    </location>
</feature>
<feature type="compositionally biased region" description="Low complexity" evidence="1">
    <location>
        <begin position="135"/>
        <end position="146"/>
    </location>
</feature>
<feature type="compositionally biased region" description="Polar residues" evidence="1">
    <location>
        <begin position="156"/>
        <end position="175"/>
    </location>
</feature>
<dbReference type="AlphaFoldDB" id="A0A1E7EVQ8"/>
<accession>A0A1E7EVQ8</accession>
<keyword evidence="4" id="KW-1185">Reference proteome</keyword>
<dbReference type="EMBL" id="KV784373">
    <property type="protein sequence ID" value="OEU09982.1"/>
    <property type="molecule type" value="Genomic_DNA"/>
</dbReference>
<name>A0A1E7EVQ8_9STRA</name>
<sequence length="536" mass="59518">MSITNISSYDVLVDPPMENILGVYQLNNYKKNVGNNRLEVFLALYQSDYDRERERELGDSRRDKIVNDVLNTLYQKCVPTGRFLINASISSSSSNDNINNININDKVWNVMEEKEAKELVHAILSGVPPPDRYKQQQQKQKQQQQRQENEDLVDEVQSSSRYTQPLNDGNNNTKTNPEELKRRRRSSLLRRSASDSLLDDSKKATRFDQQRRRVKEEPTLSSSSFGAKDGTVTLNRMDVILTSSMDALDPNCRSIGNNRLHILVAMQSGKYQQAAPEIKESILDEVVQTVNTFWKGRFLTESSDGYYEILDKADAKQSLRMIFDMRSGQNLFSRSSPATTTTNLATATANSATTMNNVKNKDYNIPIANPTHFNESIIGGGIGRGGIGIGIGIGNKYSPSSQSARHLGGGTGRPDAFTLNSSMMKHASTSAIPSGNPNTGMISNDTKYMLSRHMSTSLIPTLPPQRQSSSTSPSALEIMNQAPNGVSGIEDLRSAAVKSLQKQKARQQIANRLEKTSMNRNSTFSNIHQITGCGFE</sequence>
<dbReference type="KEGG" id="fcy:FRACYDRAFT_247592"/>
<evidence type="ECO:0000259" key="2">
    <source>
        <dbReference type="Pfam" id="PF20710"/>
    </source>
</evidence>
<dbReference type="InParanoid" id="A0A1E7EVQ8"/>
<organism evidence="3 4">
    <name type="scientific">Fragilariopsis cylindrus CCMP1102</name>
    <dbReference type="NCBI Taxonomy" id="635003"/>
    <lineage>
        <taxon>Eukaryota</taxon>
        <taxon>Sar</taxon>
        <taxon>Stramenopiles</taxon>
        <taxon>Ochrophyta</taxon>
        <taxon>Bacillariophyta</taxon>
        <taxon>Bacillariophyceae</taxon>
        <taxon>Bacillariophycidae</taxon>
        <taxon>Bacillariales</taxon>
        <taxon>Bacillariaceae</taxon>
        <taxon>Fragilariopsis</taxon>
    </lineage>
</organism>
<dbReference type="Pfam" id="PF20710">
    <property type="entry name" value="DUF6824"/>
    <property type="match status" value="1"/>
</dbReference>
<feature type="region of interest" description="Disordered" evidence="1">
    <location>
        <begin position="126"/>
        <end position="228"/>
    </location>
</feature>
<dbReference type="Proteomes" id="UP000095751">
    <property type="component" value="Unassembled WGS sequence"/>
</dbReference>
<dbReference type="InterPro" id="IPR049227">
    <property type="entry name" value="DUF6824"/>
</dbReference>
<dbReference type="OrthoDB" id="47277at2759"/>
<evidence type="ECO:0000313" key="4">
    <source>
        <dbReference type="Proteomes" id="UP000095751"/>
    </source>
</evidence>
<feature type="domain" description="DUF6824" evidence="2">
    <location>
        <begin position="253"/>
        <end position="313"/>
    </location>
</feature>
<evidence type="ECO:0000256" key="1">
    <source>
        <dbReference type="SAM" id="MobiDB-lite"/>
    </source>
</evidence>
<evidence type="ECO:0000313" key="3">
    <source>
        <dbReference type="EMBL" id="OEU09982.1"/>
    </source>
</evidence>
<proteinExistence type="predicted"/>
<protein>
    <recommendedName>
        <fullName evidence="2">DUF6824 domain-containing protein</fullName>
    </recommendedName>
</protein>